<dbReference type="GO" id="GO:0005524">
    <property type="term" value="F:ATP binding"/>
    <property type="evidence" value="ECO:0007669"/>
    <property type="project" value="UniProtKB-KW"/>
</dbReference>
<dbReference type="GO" id="GO:0004252">
    <property type="term" value="F:serine-type endopeptidase activity"/>
    <property type="evidence" value="ECO:0007669"/>
    <property type="project" value="InterPro"/>
</dbReference>
<keyword evidence="5" id="KW-0067">ATP-binding</keyword>
<evidence type="ECO:0000256" key="3">
    <source>
        <dbReference type="ARBA" id="ARBA00022801"/>
    </source>
</evidence>
<keyword evidence="3" id="KW-0378">Hydrolase</keyword>
<name>A0A0F9CHQ3_9ZZZZ</name>
<reference evidence="7" key="1">
    <citation type="journal article" date="2015" name="Nature">
        <title>Complex archaea that bridge the gap between prokaryotes and eukaryotes.</title>
        <authorList>
            <person name="Spang A."/>
            <person name="Saw J.H."/>
            <person name="Jorgensen S.L."/>
            <person name="Zaremba-Niedzwiedzka K."/>
            <person name="Martijn J."/>
            <person name="Lind A.E."/>
            <person name="van Eijk R."/>
            <person name="Schleper C."/>
            <person name="Guy L."/>
            <person name="Ettema T.J."/>
        </authorList>
    </citation>
    <scope>NUCLEOTIDE SEQUENCE</scope>
</reference>
<gene>
    <name evidence="7" type="ORF">LCGC14_2323240</name>
</gene>
<feature type="domain" description="Lon proteolytic" evidence="6">
    <location>
        <begin position="85"/>
        <end position="266"/>
    </location>
</feature>
<dbReference type="GO" id="GO:0006508">
    <property type="term" value="P:proteolysis"/>
    <property type="evidence" value="ECO:0007669"/>
    <property type="project" value="UniProtKB-KW"/>
</dbReference>
<dbReference type="PROSITE" id="PS01046">
    <property type="entry name" value="LON_SER"/>
    <property type="match status" value="1"/>
</dbReference>
<dbReference type="GO" id="GO:0004176">
    <property type="term" value="F:ATP-dependent peptidase activity"/>
    <property type="evidence" value="ECO:0007669"/>
    <property type="project" value="InterPro"/>
</dbReference>
<dbReference type="Gene3D" id="3.30.230.10">
    <property type="match status" value="1"/>
</dbReference>
<evidence type="ECO:0000259" key="6">
    <source>
        <dbReference type="PROSITE" id="PS51786"/>
    </source>
</evidence>
<evidence type="ECO:0000256" key="2">
    <source>
        <dbReference type="ARBA" id="ARBA00022741"/>
    </source>
</evidence>
<keyword evidence="4" id="KW-0720">Serine protease</keyword>
<dbReference type="InterPro" id="IPR020568">
    <property type="entry name" value="Ribosomal_Su5_D2-typ_SF"/>
</dbReference>
<dbReference type="InterPro" id="IPR014721">
    <property type="entry name" value="Ribsml_uS5_D2-typ_fold_subgr"/>
</dbReference>
<dbReference type="SUPFAM" id="SSF54211">
    <property type="entry name" value="Ribosomal protein S5 domain 2-like"/>
    <property type="match status" value="1"/>
</dbReference>
<dbReference type="Pfam" id="PF05362">
    <property type="entry name" value="Lon_C"/>
    <property type="match status" value="1"/>
</dbReference>
<dbReference type="PRINTS" id="PR00830">
    <property type="entry name" value="ENDOLAPTASE"/>
</dbReference>
<feature type="non-terminal residue" evidence="7">
    <location>
        <position position="1"/>
    </location>
</feature>
<dbReference type="InterPro" id="IPR008268">
    <property type="entry name" value="Peptidase_S16_AS"/>
</dbReference>
<protein>
    <recommendedName>
        <fullName evidence="6">Lon proteolytic domain-containing protein</fullName>
    </recommendedName>
</protein>
<evidence type="ECO:0000313" key="7">
    <source>
        <dbReference type="EMBL" id="KKL48664.1"/>
    </source>
</evidence>
<dbReference type="AlphaFoldDB" id="A0A0F9CHQ3"/>
<dbReference type="Pfam" id="PF22667">
    <property type="entry name" value="Lon_lid"/>
    <property type="match status" value="1"/>
</dbReference>
<accession>A0A0F9CHQ3</accession>
<evidence type="ECO:0000256" key="4">
    <source>
        <dbReference type="ARBA" id="ARBA00022825"/>
    </source>
</evidence>
<dbReference type="InterPro" id="IPR008269">
    <property type="entry name" value="Lon_proteolytic"/>
</dbReference>
<dbReference type="PANTHER" id="PTHR10046">
    <property type="entry name" value="ATP DEPENDENT LON PROTEASE FAMILY MEMBER"/>
    <property type="match status" value="1"/>
</dbReference>
<sequence length="299" mass="32177">VAKQIKNHGLKEKEFKIEDSALTGMIRYYTREAGVRNLEREIAKVARKSLTKIVKKEAENVTVTGDNLEDFLGVRKHRYGLAEEKDQIGVVTGLAYTSVGGELLQIEALRLPGKGRMKTTGKLGDVMKESIDAASSYVRSISPQIGVKPPKFDTLDIHVHVPDGATPKDGPSAGLAMVTSIVSVLTQIPVRRDIAMTGEVSLRGNAMPIGGLKEKLLAALRGGITTVLIPQENEKDLPDIPDNVKEGLTIIPVNHVSEVLEHALVSKPKAIEWDEAAQEAAEAAAIKARAGGMDATTTH</sequence>
<dbReference type="InterPro" id="IPR027417">
    <property type="entry name" value="P-loop_NTPase"/>
</dbReference>
<keyword evidence="1" id="KW-0645">Protease</keyword>
<keyword evidence="2" id="KW-0547">Nucleotide-binding</keyword>
<evidence type="ECO:0000256" key="1">
    <source>
        <dbReference type="ARBA" id="ARBA00022670"/>
    </source>
</evidence>
<dbReference type="PROSITE" id="PS51786">
    <property type="entry name" value="LON_PROTEOLYTIC"/>
    <property type="match status" value="1"/>
</dbReference>
<comment type="caution">
    <text evidence="7">The sequence shown here is derived from an EMBL/GenBank/DDBJ whole genome shotgun (WGS) entry which is preliminary data.</text>
</comment>
<dbReference type="InterPro" id="IPR027065">
    <property type="entry name" value="Lon_Prtase"/>
</dbReference>
<organism evidence="7">
    <name type="scientific">marine sediment metagenome</name>
    <dbReference type="NCBI Taxonomy" id="412755"/>
    <lineage>
        <taxon>unclassified sequences</taxon>
        <taxon>metagenomes</taxon>
        <taxon>ecological metagenomes</taxon>
    </lineage>
</organism>
<dbReference type="EMBL" id="LAZR01033237">
    <property type="protein sequence ID" value="KKL48664.1"/>
    <property type="molecule type" value="Genomic_DNA"/>
</dbReference>
<proteinExistence type="predicted"/>
<evidence type="ECO:0000256" key="5">
    <source>
        <dbReference type="ARBA" id="ARBA00022840"/>
    </source>
</evidence>
<dbReference type="SUPFAM" id="SSF52540">
    <property type="entry name" value="P-loop containing nucleoside triphosphate hydrolases"/>
    <property type="match status" value="1"/>
</dbReference>
<dbReference type="InterPro" id="IPR054594">
    <property type="entry name" value="Lon_lid"/>
</dbReference>
<dbReference type="Gene3D" id="1.10.8.60">
    <property type="match status" value="1"/>
</dbReference>
<dbReference type="GO" id="GO:0030163">
    <property type="term" value="P:protein catabolic process"/>
    <property type="evidence" value="ECO:0007669"/>
    <property type="project" value="InterPro"/>
</dbReference>